<feature type="domain" description="THAP-type" evidence="8">
    <location>
        <begin position="1"/>
        <end position="83"/>
    </location>
</feature>
<dbReference type="InterPro" id="IPR052224">
    <property type="entry name" value="THAP_domain_protein"/>
</dbReference>
<dbReference type="AlphaFoldDB" id="A0A3B3SNH9"/>
<reference evidence="9" key="1">
    <citation type="submission" date="2025-08" db="UniProtKB">
        <authorList>
            <consortium name="Ensembl"/>
        </authorList>
    </citation>
    <scope>IDENTIFICATION</scope>
</reference>
<feature type="compositionally biased region" description="Basic and acidic residues" evidence="7">
    <location>
        <begin position="328"/>
        <end position="360"/>
    </location>
</feature>
<evidence type="ECO:0000256" key="4">
    <source>
        <dbReference type="ARBA" id="ARBA00023125"/>
    </source>
</evidence>
<evidence type="ECO:0000256" key="2">
    <source>
        <dbReference type="ARBA" id="ARBA00022771"/>
    </source>
</evidence>
<dbReference type="InterPro" id="IPR038441">
    <property type="entry name" value="THAP_Znf_sf"/>
</dbReference>
<dbReference type="Proteomes" id="UP000261540">
    <property type="component" value="Unplaced"/>
</dbReference>
<evidence type="ECO:0000313" key="9">
    <source>
        <dbReference type="Ensembl" id="ENSPKIP00000032272.1"/>
    </source>
</evidence>
<evidence type="ECO:0000256" key="5">
    <source>
        <dbReference type="PROSITE-ProRule" id="PRU00309"/>
    </source>
</evidence>
<dbReference type="InterPro" id="IPR006612">
    <property type="entry name" value="THAP_Znf"/>
</dbReference>
<protein>
    <submittedName>
        <fullName evidence="9">THAP domain-containing protein 5-like</fullName>
    </submittedName>
</protein>
<organism evidence="9 10">
    <name type="scientific">Paramormyrops kingsleyae</name>
    <dbReference type="NCBI Taxonomy" id="1676925"/>
    <lineage>
        <taxon>Eukaryota</taxon>
        <taxon>Metazoa</taxon>
        <taxon>Chordata</taxon>
        <taxon>Craniata</taxon>
        <taxon>Vertebrata</taxon>
        <taxon>Euteleostomi</taxon>
        <taxon>Actinopterygii</taxon>
        <taxon>Neopterygii</taxon>
        <taxon>Teleostei</taxon>
        <taxon>Osteoglossocephala</taxon>
        <taxon>Osteoglossomorpha</taxon>
        <taxon>Osteoglossiformes</taxon>
        <taxon>Mormyridae</taxon>
        <taxon>Paramormyrops</taxon>
    </lineage>
</organism>
<feature type="region of interest" description="Disordered" evidence="7">
    <location>
        <begin position="89"/>
        <end position="110"/>
    </location>
</feature>
<dbReference type="PROSITE" id="PS50950">
    <property type="entry name" value="ZF_THAP"/>
    <property type="match status" value="1"/>
</dbReference>
<proteinExistence type="predicted"/>
<sequence>MPKYCTAPNCRNDAGSTGSDRKSFYKFPLHDQARLQQWLKNMGREGWTPSRHQHICHEHFTPSCFTMRWGIRYLASDAVPTIFQLSENAEKRRSTSNADRKAKRIRPSSKKAVLTVPLEKTSNCDSVHQDGNVGSVQLYTITVEPSLLLESSTMEQSMGSAPTALALPAVDGQDSLGDDFPMTLFQAVEDFSMSGGGECAEVMVLSKGASTDSEDAVEGIATALLAEGQEVVIHDAVGQGAVGPSSLVIENMALETVEPPAGQDDRGIQIIAYFETIPSVLPAGPTHSGLTPDTVLSSALSPQPIVSTLPIVSKHMTPLPGSLVLASERPESSETEVEGQREEKEEDGVEHQGKQLDEHRYHKNSLSKEQLEVIVTELQKKVKVLQQRHRRHLDKLLGLESTVSQLRHSKLLSEERLSLLERAYVQTSAVVSDAGETVAIICEDEKMAYLYSLPEYGIGEGLEQDMEGPAALSES</sequence>
<dbReference type="Ensembl" id="ENSPKIT00000013131.1">
    <property type="protein sequence ID" value="ENSPKIP00000032272.1"/>
    <property type="gene ID" value="ENSPKIG00000012431.1"/>
</dbReference>
<keyword evidence="10" id="KW-1185">Reference proteome</keyword>
<dbReference type="KEGG" id="pki:111841408"/>
<keyword evidence="4 5" id="KW-0238">DNA-binding</keyword>
<evidence type="ECO:0000256" key="3">
    <source>
        <dbReference type="ARBA" id="ARBA00022833"/>
    </source>
</evidence>
<keyword evidence="3" id="KW-0862">Zinc</keyword>
<evidence type="ECO:0000313" key="10">
    <source>
        <dbReference type="Proteomes" id="UP000261540"/>
    </source>
</evidence>
<dbReference type="RefSeq" id="XP_023662879.1">
    <property type="nucleotide sequence ID" value="XM_023807111.2"/>
</dbReference>
<reference evidence="9" key="2">
    <citation type="submission" date="2025-09" db="UniProtKB">
        <authorList>
            <consortium name="Ensembl"/>
        </authorList>
    </citation>
    <scope>IDENTIFICATION</scope>
</reference>
<dbReference type="SUPFAM" id="SSF57716">
    <property type="entry name" value="Glucocorticoid receptor-like (DNA-binding domain)"/>
    <property type="match status" value="1"/>
</dbReference>
<dbReference type="SMART" id="SM00980">
    <property type="entry name" value="THAP"/>
    <property type="match status" value="1"/>
</dbReference>
<evidence type="ECO:0000256" key="1">
    <source>
        <dbReference type="ARBA" id="ARBA00022723"/>
    </source>
</evidence>
<dbReference type="GeneTree" id="ENSGT00940000163335"/>
<keyword evidence="6" id="KW-0175">Coiled coil</keyword>
<dbReference type="PANTHER" id="PTHR46927:SF2">
    <property type="entry name" value="THAP DOMAIN-CONTAINING PROTEIN 8"/>
    <property type="match status" value="1"/>
</dbReference>
<keyword evidence="2 5" id="KW-0863">Zinc-finger</keyword>
<dbReference type="OrthoDB" id="5982876at2759"/>
<dbReference type="GO" id="GO:0008270">
    <property type="term" value="F:zinc ion binding"/>
    <property type="evidence" value="ECO:0007669"/>
    <property type="project" value="UniProtKB-KW"/>
</dbReference>
<dbReference type="Gene3D" id="6.20.210.20">
    <property type="entry name" value="THAP domain"/>
    <property type="match status" value="1"/>
</dbReference>
<dbReference type="SMART" id="SM00692">
    <property type="entry name" value="DM3"/>
    <property type="match status" value="1"/>
</dbReference>
<accession>A0A3B3SNH9</accession>
<name>A0A3B3SNH9_9TELE</name>
<dbReference type="PANTHER" id="PTHR46927">
    <property type="entry name" value="AGAP005574-PA"/>
    <property type="match status" value="1"/>
</dbReference>
<dbReference type="Pfam" id="PF05485">
    <property type="entry name" value="THAP"/>
    <property type="match status" value="1"/>
</dbReference>
<evidence type="ECO:0000259" key="8">
    <source>
        <dbReference type="PROSITE" id="PS50950"/>
    </source>
</evidence>
<evidence type="ECO:0000256" key="6">
    <source>
        <dbReference type="SAM" id="Coils"/>
    </source>
</evidence>
<feature type="coiled-coil region" evidence="6">
    <location>
        <begin position="368"/>
        <end position="395"/>
    </location>
</feature>
<dbReference type="GO" id="GO:0003677">
    <property type="term" value="F:DNA binding"/>
    <property type="evidence" value="ECO:0007669"/>
    <property type="project" value="UniProtKB-UniRule"/>
</dbReference>
<keyword evidence="1" id="KW-0479">Metal-binding</keyword>
<feature type="region of interest" description="Disordered" evidence="7">
    <location>
        <begin position="323"/>
        <end position="362"/>
    </location>
</feature>
<evidence type="ECO:0000256" key="7">
    <source>
        <dbReference type="SAM" id="MobiDB-lite"/>
    </source>
</evidence>
<dbReference type="GeneID" id="111841408"/>